<evidence type="ECO:0000313" key="2">
    <source>
        <dbReference type="EMBL" id="PBL01557.1"/>
    </source>
</evidence>
<name>A0A2H3ES04_ARMGA</name>
<evidence type="ECO:0000256" key="1">
    <source>
        <dbReference type="SAM" id="Phobius"/>
    </source>
</evidence>
<proteinExistence type="predicted"/>
<accession>A0A2H3ES04</accession>
<dbReference type="Proteomes" id="UP000217790">
    <property type="component" value="Unassembled WGS sequence"/>
</dbReference>
<keyword evidence="1" id="KW-1133">Transmembrane helix</keyword>
<keyword evidence="3" id="KW-1185">Reference proteome</keyword>
<organism evidence="2 3">
    <name type="scientific">Armillaria gallica</name>
    <name type="common">Bulbous honey fungus</name>
    <name type="synonym">Armillaria bulbosa</name>
    <dbReference type="NCBI Taxonomy" id="47427"/>
    <lineage>
        <taxon>Eukaryota</taxon>
        <taxon>Fungi</taxon>
        <taxon>Dikarya</taxon>
        <taxon>Basidiomycota</taxon>
        <taxon>Agaricomycotina</taxon>
        <taxon>Agaricomycetes</taxon>
        <taxon>Agaricomycetidae</taxon>
        <taxon>Agaricales</taxon>
        <taxon>Marasmiineae</taxon>
        <taxon>Physalacriaceae</taxon>
        <taxon>Armillaria</taxon>
    </lineage>
</organism>
<dbReference type="EMBL" id="KZ293645">
    <property type="protein sequence ID" value="PBL01557.1"/>
    <property type="molecule type" value="Genomic_DNA"/>
</dbReference>
<keyword evidence="1" id="KW-0812">Transmembrane</keyword>
<evidence type="ECO:0000313" key="3">
    <source>
        <dbReference type="Proteomes" id="UP000217790"/>
    </source>
</evidence>
<gene>
    <name evidence="2" type="ORF">ARMGADRAFT_220530</name>
</gene>
<dbReference type="InParanoid" id="A0A2H3ES04"/>
<dbReference type="AlphaFoldDB" id="A0A2H3ES04"/>
<feature type="transmembrane region" description="Helical" evidence="1">
    <location>
        <begin position="20"/>
        <end position="39"/>
    </location>
</feature>
<reference evidence="3" key="1">
    <citation type="journal article" date="2017" name="Nat. Ecol. Evol.">
        <title>Genome expansion and lineage-specific genetic innovations in the forest pathogenic fungi Armillaria.</title>
        <authorList>
            <person name="Sipos G."/>
            <person name="Prasanna A.N."/>
            <person name="Walter M.C."/>
            <person name="O'Connor E."/>
            <person name="Balint B."/>
            <person name="Krizsan K."/>
            <person name="Kiss B."/>
            <person name="Hess J."/>
            <person name="Varga T."/>
            <person name="Slot J."/>
            <person name="Riley R."/>
            <person name="Boka B."/>
            <person name="Rigling D."/>
            <person name="Barry K."/>
            <person name="Lee J."/>
            <person name="Mihaltcheva S."/>
            <person name="LaButti K."/>
            <person name="Lipzen A."/>
            <person name="Waldron R."/>
            <person name="Moloney N.M."/>
            <person name="Sperisen C."/>
            <person name="Kredics L."/>
            <person name="Vagvoelgyi C."/>
            <person name="Patrignani A."/>
            <person name="Fitzpatrick D."/>
            <person name="Nagy I."/>
            <person name="Doyle S."/>
            <person name="Anderson J.B."/>
            <person name="Grigoriev I.V."/>
            <person name="Gueldener U."/>
            <person name="Muensterkoetter M."/>
            <person name="Nagy L.G."/>
        </authorList>
    </citation>
    <scope>NUCLEOTIDE SEQUENCE [LARGE SCALE GENOMIC DNA]</scope>
    <source>
        <strain evidence="3">Ar21-2</strain>
    </source>
</reference>
<protein>
    <submittedName>
        <fullName evidence="2">Uncharacterized protein</fullName>
    </submittedName>
</protein>
<keyword evidence="1" id="KW-0472">Membrane</keyword>
<sequence length="145" mass="15973">MALITRAHVDLILPMAHHGIWWSIGGVCPAPFILLLFFMDHTDFTFNCFSFYFVEDGQGIKGCNAQFILLGMSSVVCHTINLGETTVPAIARIWSHGFAHPSAYSFTTSIRISSTSSNTSMARPAWNTLPTIRNGHRGGRPPPTH</sequence>